<organism evidence="2">
    <name type="scientific">Anguilla anguilla</name>
    <name type="common">European freshwater eel</name>
    <name type="synonym">Muraena anguilla</name>
    <dbReference type="NCBI Taxonomy" id="7936"/>
    <lineage>
        <taxon>Eukaryota</taxon>
        <taxon>Metazoa</taxon>
        <taxon>Chordata</taxon>
        <taxon>Craniata</taxon>
        <taxon>Vertebrata</taxon>
        <taxon>Euteleostomi</taxon>
        <taxon>Actinopterygii</taxon>
        <taxon>Neopterygii</taxon>
        <taxon>Teleostei</taxon>
        <taxon>Anguilliformes</taxon>
        <taxon>Anguillidae</taxon>
        <taxon>Anguilla</taxon>
    </lineage>
</organism>
<dbReference type="EMBL" id="GBXM01069442">
    <property type="protein sequence ID" value="JAH39135.1"/>
    <property type="molecule type" value="Transcribed_RNA"/>
</dbReference>
<evidence type="ECO:0000313" key="2">
    <source>
        <dbReference type="EMBL" id="JAH39135.1"/>
    </source>
</evidence>
<reference evidence="2" key="1">
    <citation type="submission" date="2014-11" db="EMBL/GenBank/DDBJ databases">
        <authorList>
            <person name="Amaro Gonzalez C."/>
        </authorList>
    </citation>
    <scope>NUCLEOTIDE SEQUENCE</scope>
</reference>
<proteinExistence type="predicted"/>
<feature type="compositionally biased region" description="Polar residues" evidence="1">
    <location>
        <begin position="1"/>
        <end position="10"/>
    </location>
</feature>
<name>A0A0E9SEL3_ANGAN</name>
<feature type="region of interest" description="Disordered" evidence="1">
    <location>
        <begin position="1"/>
        <end position="31"/>
    </location>
</feature>
<accession>A0A0E9SEL3</accession>
<sequence length="31" mass="3416">MAHNCSQTQHSFFSSSSAERLCQDAAKMKSP</sequence>
<evidence type="ECO:0000256" key="1">
    <source>
        <dbReference type="SAM" id="MobiDB-lite"/>
    </source>
</evidence>
<reference evidence="2" key="2">
    <citation type="journal article" date="2015" name="Fish Shellfish Immunol.">
        <title>Early steps in the European eel (Anguilla anguilla)-Vibrio vulnificus interaction in the gills: Role of the RtxA13 toxin.</title>
        <authorList>
            <person name="Callol A."/>
            <person name="Pajuelo D."/>
            <person name="Ebbesson L."/>
            <person name="Teles M."/>
            <person name="MacKenzie S."/>
            <person name="Amaro C."/>
        </authorList>
    </citation>
    <scope>NUCLEOTIDE SEQUENCE</scope>
</reference>
<dbReference type="AlphaFoldDB" id="A0A0E9SEL3"/>
<protein>
    <submittedName>
        <fullName evidence="2">Uncharacterized protein</fullName>
    </submittedName>
</protein>